<dbReference type="PANTHER" id="PTHR45629">
    <property type="entry name" value="SNF2/RAD54 FAMILY MEMBER"/>
    <property type="match status" value="1"/>
</dbReference>
<dbReference type="AlphaFoldDB" id="A0A6N2UEP1"/>
<reference evidence="2" key="1">
    <citation type="submission" date="2019-11" db="EMBL/GenBank/DDBJ databases">
        <authorList>
            <person name="Feng L."/>
        </authorList>
    </citation>
    <scope>NUCLEOTIDE SEQUENCE</scope>
    <source>
        <strain evidence="2">CinnocuumLFYP12</strain>
    </source>
</reference>
<accession>A0A6N2UEP1</accession>
<dbReference type="InterPro" id="IPR014001">
    <property type="entry name" value="Helicase_ATP-bd"/>
</dbReference>
<proteinExistence type="predicted"/>
<dbReference type="GO" id="GO:0005524">
    <property type="term" value="F:ATP binding"/>
    <property type="evidence" value="ECO:0007669"/>
    <property type="project" value="InterPro"/>
</dbReference>
<dbReference type="EMBL" id="CACRTE010000024">
    <property type="protein sequence ID" value="VYT15837.1"/>
    <property type="molecule type" value="Genomic_DNA"/>
</dbReference>
<dbReference type="RefSeq" id="WP_002608438.1">
    <property type="nucleotide sequence ID" value="NZ_BAAACC010000019.1"/>
</dbReference>
<organism evidence="2">
    <name type="scientific">Clostridium innocuum</name>
    <dbReference type="NCBI Taxonomy" id="1522"/>
    <lineage>
        <taxon>Bacteria</taxon>
        <taxon>Bacillati</taxon>
        <taxon>Bacillota</taxon>
        <taxon>Clostridia</taxon>
        <taxon>Eubacteriales</taxon>
        <taxon>Clostridiaceae</taxon>
        <taxon>Clostridium</taxon>
    </lineage>
</organism>
<evidence type="ECO:0000313" key="2">
    <source>
        <dbReference type="EMBL" id="VYT15837.1"/>
    </source>
</evidence>
<dbReference type="GeneID" id="76259374"/>
<dbReference type="Pfam" id="PF00176">
    <property type="entry name" value="SNF2-rel_dom"/>
    <property type="match status" value="1"/>
</dbReference>
<feature type="domain" description="Helicase ATP-binding" evidence="1">
    <location>
        <begin position="1"/>
        <end position="68"/>
    </location>
</feature>
<name>A0A6N2UEP1_CLOIN</name>
<dbReference type="PANTHER" id="PTHR45629:SF7">
    <property type="entry name" value="DNA EXCISION REPAIR PROTEIN ERCC-6-RELATED"/>
    <property type="match status" value="1"/>
</dbReference>
<dbReference type="InterPro" id="IPR050496">
    <property type="entry name" value="SNF2_RAD54_helicase_repair"/>
</dbReference>
<evidence type="ECO:0000259" key="1">
    <source>
        <dbReference type="PROSITE" id="PS51192"/>
    </source>
</evidence>
<dbReference type="PROSITE" id="PS51192">
    <property type="entry name" value="HELICASE_ATP_BIND_1"/>
    <property type="match status" value="1"/>
</dbReference>
<sequence length="92" mass="10337">MAAKLSCLKDEEWDCIILDEAQAIKNPLTKQTRALKGLKGAMRIAMTGTPIENDLSNLWSLFDLLNKGLLGTATEFKAFVNVWRNIRKDIKS</sequence>
<dbReference type="InterPro" id="IPR038718">
    <property type="entry name" value="SNF2-like_sf"/>
</dbReference>
<dbReference type="InterPro" id="IPR000330">
    <property type="entry name" value="SNF2_N"/>
</dbReference>
<dbReference type="InterPro" id="IPR027417">
    <property type="entry name" value="P-loop_NTPase"/>
</dbReference>
<dbReference type="Gene3D" id="3.40.50.10810">
    <property type="entry name" value="Tandem AAA-ATPase domain"/>
    <property type="match status" value="1"/>
</dbReference>
<gene>
    <name evidence="2" type="ORF">CILFYP12_01739</name>
</gene>
<dbReference type="SUPFAM" id="SSF52540">
    <property type="entry name" value="P-loop containing nucleoside triphosphate hydrolases"/>
    <property type="match status" value="1"/>
</dbReference>
<protein>
    <recommendedName>
        <fullName evidence="1">Helicase ATP-binding domain-containing protein</fullName>
    </recommendedName>
</protein>